<evidence type="ECO:0008006" key="3">
    <source>
        <dbReference type="Google" id="ProtNLM"/>
    </source>
</evidence>
<dbReference type="RefSeq" id="WP_019045904.1">
    <property type="nucleotide sequence ID" value="NZ_BAFO02000034.1"/>
</dbReference>
<organism evidence="1 2">
    <name type="scientific">Nocardia asteroides NBRC 15531</name>
    <dbReference type="NCBI Taxonomy" id="1110697"/>
    <lineage>
        <taxon>Bacteria</taxon>
        <taxon>Bacillati</taxon>
        <taxon>Actinomycetota</taxon>
        <taxon>Actinomycetes</taxon>
        <taxon>Mycobacteriales</taxon>
        <taxon>Nocardiaceae</taxon>
        <taxon>Nocardia</taxon>
    </lineage>
</organism>
<reference evidence="1 2" key="1">
    <citation type="journal article" date="2014" name="BMC Genomics">
        <title>Genome based analysis of type-I polyketide synthase and nonribosomal peptide synthetase gene clusters in seven strains of five representative Nocardia species.</title>
        <authorList>
            <person name="Komaki H."/>
            <person name="Ichikawa N."/>
            <person name="Hosoyama A."/>
            <person name="Takahashi-Nakaguchi A."/>
            <person name="Matsuzawa T."/>
            <person name="Suzuki K."/>
            <person name="Fujita N."/>
            <person name="Gonoi T."/>
        </authorList>
    </citation>
    <scope>NUCLEOTIDE SEQUENCE [LARGE SCALE GENOMIC DNA]</scope>
    <source>
        <strain evidence="1 2">NBRC 15531</strain>
    </source>
</reference>
<dbReference type="AlphaFoldDB" id="U5ELV9"/>
<evidence type="ECO:0000313" key="2">
    <source>
        <dbReference type="Proteomes" id="UP000017048"/>
    </source>
</evidence>
<dbReference type="STRING" id="1824.SAMN05444423_104384"/>
<accession>U5ELV9</accession>
<proteinExistence type="predicted"/>
<keyword evidence="2" id="KW-1185">Reference proteome</keyword>
<comment type="caution">
    <text evidence="1">The sequence shown here is derived from an EMBL/GenBank/DDBJ whole genome shotgun (WGS) entry which is preliminary data.</text>
</comment>
<gene>
    <name evidence="1" type="ORF">NCAST_34_04380</name>
</gene>
<evidence type="ECO:0000313" key="1">
    <source>
        <dbReference type="EMBL" id="GAD87308.1"/>
    </source>
</evidence>
<dbReference type="EMBL" id="BAFO02000034">
    <property type="protein sequence ID" value="GAD87308.1"/>
    <property type="molecule type" value="Genomic_DNA"/>
</dbReference>
<dbReference type="GeneID" id="91516017"/>
<dbReference type="OrthoDB" id="3336918at2"/>
<name>U5ELV9_NOCAS</name>
<protein>
    <recommendedName>
        <fullName evidence="3">Butirosin biosynthesis protein H N-terminal domain-containing protein</fullName>
    </recommendedName>
</protein>
<sequence length="300" mass="31939">MIGALNAGLTMRGDTPFATCFLQALANVLDTRGVADPLRRLGPALGFGRRGETRLTGGERMIANTAALTGLALTRHHHMDWSHAIRFEQETLDAGGDLIVGLDSFDIPSPYEKVEHLTHAVVVLGHRDDHVLVSDAMNHPQPRRMDPATYAESRMSAAGAGVSLVCAGRVGEPLDEAGMVGFLAREVTAHRAELPLAAAFAAEVADGDGIADVADVAAERLVLGQLVAGLNRSWAAEAAKASAGLSRRWYLAHTMAREVACGNAAPRPARLARLLTELHGRETVFNEMLTDYLAADGIRT</sequence>
<dbReference type="eggNOG" id="ENOG503247W">
    <property type="taxonomic scope" value="Bacteria"/>
</dbReference>
<dbReference type="Proteomes" id="UP000017048">
    <property type="component" value="Unassembled WGS sequence"/>
</dbReference>